<name>A0A4Y7KS50_PAPSO</name>
<dbReference type="Proteomes" id="UP000316621">
    <property type="component" value="Chromosome 8"/>
</dbReference>
<evidence type="ECO:0000313" key="1">
    <source>
        <dbReference type="EMBL" id="RZC74978.1"/>
    </source>
</evidence>
<dbReference type="AlphaFoldDB" id="A0A4Y7KS50"/>
<dbReference type="EMBL" id="CM010722">
    <property type="protein sequence ID" value="RZC74978.1"/>
    <property type="molecule type" value="Genomic_DNA"/>
</dbReference>
<gene>
    <name evidence="1" type="ORF">C5167_050459</name>
</gene>
<evidence type="ECO:0000313" key="2">
    <source>
        <dbReference type="Proteomes" id="UP000316621"/>
    </source>
</evidence>
<sequence>MYGFSKSLCNFWYKFNSGYQDLEAFWGKIQPECLKTFRPRTNRTPKALKNRMSDFKRDCKKFATIVAAYLRNPPNGWSDVQIDQSITSKVIFNLSSPASFGGNMFPKDTGSMEHLREFENMDCFQNRCHGNSSVDVVDISV</sequence>
<proteinExistence type="predicted"/>
<organism evidence="1 2">
    <name type="scientific">Papaver somniferum</name>
    <name type="common">Opium poppy</name>
    <dbReference type="NCBI Taxonomy" id="3469"/>
    <lineage>
        <taxon>Eukaryota</taxon>
        <taxon>Viridiplantae</taxon>
        <taxon>Streptophyta</taxon>
        <taxon>Embryophyta</taxon>
        <taxon>Tracheophyta</taxon>
        <taxon>Spermatophyta</taxon>
        <taxon>Magnoliopsida</taxon>
        <taxon>Ranunculales</taxon>
        <taxon>Papaveraceae</taxon>
        <taxon>Papaveroideae</taxon>
        <taxon>Papaver</taxon>
    </lineage>
</organism>
<dbReference type="Gramene" id="RZC74978">
    <property type="protein sequence ID" value="RZC74978"/>
    <property type="gene ID" value="C5167_050459"/>
</dbReference>
<keyword evidence="2" id="KW-1185">Reference proteome</keyword>
<accession>A0A4Y7KS50</accession>
<reference evidence="1 2" key="1">
    <citation type="journal article" date="2018" name="Science">
        <title>The opium poppy genome and morphinan production.</title>
        <authorList>
            <person name="Guo L."/>
            <person name="Winzer T."/>
            <person name="Yang X."/>
            <person name="Li Y."/>
            <person name="Ning Z."/>
            <person name="He Z."/>
            <person name="Teodor R."/>
            <person name="Lu Y."/>
            <person name="Bowser T.A."/>
            <person name="Graham I.A."/>
            <person name="Ye K."/>
        </authorList>
    </citation>
    <scope>NUCLEOTIDE SEQUENCE [LARGE SCALE GENOMIC DNA]</scope>
    <source>
        <strain evidence="2">cv. HN1</strain>
        <tissue evidence="1">Leaves</tissue>
    </source>
</reference>
<protein>
    <submittedName>
        <fullName evidence="1">Uncharacterized protein</fullName>
    </submittedName>
</protein>